<dbReference type="SUPFAM" id="SSF51735">
    <property type="entry name" value="NAD(P)-binding Rossmann-fold domains"/>
    <property type="match status" value="1"/>
</dbReference>
<reference evidence="10" key="1">
    <citation type="submission" date="2021-02" db="EMBL/GenBank/DDBJ databases">
        <title>PHA producing bacteria isolated from coastal sediment in Guangdong, Shenzhen.</title>
        <authorList>
            <person name="Zheng W."/>
            <person name="Yu S."/>
            <person name="Huang Y."/>
        </authorList>
    </citation>
    <scope>NUCLEOTIDE SEQUENCE</scope>
    <source>
        <strain evidence="10">TN14-10</strain>
    </source>
</reference>
<protein>
    <recommendedName>
        <fullName evidence="4 5">Pyrroline-5-carboxylate reductase</fullName>
        <shortName evidence="4">P5C reductase</shortName>
        <shortName evidence="4">P5CR</shortName>
        <ecNumber evidence="4 5">1.5.1.2</ecNumber>
    </recommendedName>
    <alternativeName>
        <fullName evidence="4">PCA reductase</fullName>
    </alternativeName>
</protein>
<keyword evidence="2 4" id="KW-0521">NADP</keyword>
<comment type="similarity">
    <text evidence="1 4 7">Belongs to the pyrroline-5-carboxylate reductase family.</text>
</comment>
<evidence type="ECO:0000256" key="4">
    <source>
        <dbReference type="HAMAP-Rule" id="MF_01925"/>
    </source>
</evidence>
<keyword evidence="4 7" id="KW-0641">Proline biosynthesis</keyword>
<dbReference type="GO" id="GO:0004735">
    <property type="term" value="F:pyrroline-5-carboxylate reductase activity"/>
    <property type="evidence" value="ECO:0007669"/>
    <property type="project" value="UniProtKB-UniRule"/>
</dbReference>
<sequence length="294" mass="30291">MPSTQSAQPLNTDTERPLSEPSIAFIGAGNMASSIIGGLVESGHSPDAICAADPSPESLERLRRSLRRTAPVRTSTDNATAVSGADVVILAVKPQVMSQVLEGIAGPVAEAGALVISIAAGITIDSMRARLGDSTAIVRCMPNTPALLGCGASALFANARVDAAQRGHAETILGAVGIVEWVPTEAALDAITALSGSGPAYFFLFMEAMIEAGCELGLERETATAMARQTALGAARMAIEGDADLVELRRRVTSPGGTTQAAIESFESDGLRDTVKRAMQAAANRAVEMARDMG</sequence>
<dbReference type="FunFam" id="1.10.3730.10:FF:000001">
    <property type="entry name" value="Pyrroline-5-carboxylate reductase"/>
    <property type="match status" value="1"/>
</dbReference>
<dbReference type="GO" id="GO:0055129">
    <property type="term" value="P:L-proline biosynthetic process"/>
    <property type="evidence" value="ECO:0007669"/>
    <property type="project" value="UniProtKB-UniRule"/>
</dbReference>
<comment type="catalytic activity">
    <reaction evidence="4">
        <text>L-proline + NAD(+) = (S)-1-pyrroline-5-carboxylate + NADH + 2 H(+)</text>
        <dbReference type="Rhea" id="RHEA:14105"/>
        <dbReference type="ChEBI" id="CHEBI:15378"/>
        <dbReference type="ChEBI" id="CHEBI:17388"/>
        <dbReference type="ChEBI" id="CHEBI:57540"/>
        <dbReference type="ChEBI" id="CHEBI:57945"/>
        <dbReference type="ChEBI" id="CHEBI:60039"/>
        <dbReference type="EC" id="1.5.1.2"/>
    </reaction>
</comment>
<evidence type="ECO:0000259" key="8">
    <source>
        <dbReference type="Pfam" id="PF03807"/>
    </source>
</evidence>
<dbReference type="InterPro" id="IPR029036">
    <property type="entry name" value="P5CR_dimer"/>
</dbReference>
<dbReference type="PROSITE" id="PS00521">
    <property type="entry name" value="P5CR"/>
    <property type="match status" value="1"/>
</dbReference>
<evidence type="ECO:0000256" key="7">
    <source>
        <dbReference type="RuleBase" id="RU003903"/>
    </source>
</evidence>
<dbReference type="InterPro" id="IPR053790">
    <property type="entry name" value="P5CR-like_CS"/>
</dbReference>
<proteinExistence type="inferred from homology"/>
<evidence type="ECO:0000313" key="11">
    <source>
        <dbReference type="Proteomes" id="UP000664303"/>
    </source>
</evidence>
<dbReference type="SUPFAM" id="SSF48179">
    <property type="entry name" value="6-phosphogluconate dehydrogenase C-terminal domain-like"/>
    <property type="match status" value="1"/>
</dbReference>
<dbReference type="Gene3D" id="1.10.3730.10">
    <property type="entry name" value="ProC C-terminal domain-like"/>
    <property type="match status" value="1"/>
</dbReference>
<comment type="catalytic activity">
    <reaction evidence="4 7">
        <text>L-proline + NADP(+) = (S)-1-pyrroline-5-carboxylate + NADPH + 2 H(+)</text>
        <dbReference type="Rhea" id="RHEA:14109"/>
        <dbReference type="ChEBI" id="CHEBI:15378"/>
        <dbReference type="ChEBI" id="CHEBI:17388"/>
        <dbReference type="ChEBI" id="CHEBI:57783"/>
        <dbReference type="ChEBI" id="CHEBI:58349"/>
        <dbReference type="ChEBI" id="CHEBI:60039"/>
        <dbReference type="EC" id="1.5.1.2"/>
    </reaction>
</comment>
<keyword evidence="3 4" id="KW-0560">Oxidoreductase</keyword>
<organism evidence="10 11">
    <name type="scientific">Parahaliea mediterranea</name>
    <dbReference type="NCBI Taxonomy" id="651086"/>
    <lineage>
        <taxon>Bacteria</taxon>
        <taxon>Pseudomonadati</taxon>
        <taxon>Pseudomonadota</taxon>
        <taxon>Gammaproteobacteria</taxon>
        <taxon>Cellvibrionales</taxon>
        <taxon>Halieaceae</taxon>
        <taxon>Parahaliea</taxon>
    </lineage>
</organism>
<dbReference type="Gene3D" id="3.40.50.720">
    <property type="entry name" value="NAD(P)-binding Rossmann-like Domain"/>
    <property type="match status" value="1"/>
</dbReference>
<feature type="binding site" evidence="6">
    <location>
        <position position="78"/>
    </location>
    <ligand>
        <name>NADPH</name>
        <dbReference type="ChEBI" id="CHEBI:57783"/>
    </ligand>
</feature>
<evidence type="ECO:0000256" key="5">
    <source>
        <dbReference type="NCBIfam" id="TIGR00112"/>
    </source>
</evidence>
<evidence type="ECO:0000256" key="6">
    <source>
        <dbReference type="PIRSR" id="PIRSR000193-1"/>
    </source>
</evidence>
<evidence type="ECO:0000259" key="9">
    <source>
        <dbReference type="Pfam" id="PF14748"/>
    </source>
</evidence>
<dbReference type="PANTHER" id="PTHR11645:SF0">
    <property type="entry name" value="PYRROLINE-5-CARBOXYLATE REDUCTASE 3"/>
    <property type="match status" value="1"/>
</dbReference>
<dbReference type="HAMAP" id="MF_01925">
    <property type="entry name" value="P5C_reductase"/>
    <property type="match status" value="1"/>
</dbReference>
<comment type="function">
    <text evidence="4">Catalyzes the reduction of 1-pyrroline-5-carboxylate (PCA) to L-proline.</text>
</comment>
<dbReference type="PANTHER" id="PTHR11645">
    <property type="entry name" value="PYRROLINE-5-CARBOXYLATE REDUCTASE"/>
    <property type="match status" value="1"/>
</dbReference>
<dbReference type="Pfam" id="PF14748">
    <property type="entry name" value="P5CR_dimer"/>
    <property type="match status" value="1"/>
</dbReference>
<dbReference type="Proteomes" id="UP000664303">
    <property type="component" value="Unassembled WGS sequence"/>
</dbReference>
<feature type="domain" description="Pyrroline-5-carboxylate reductase catalytic N-terminal" evidence="8">
    <location>
        <begin position="23"/>
        <end position="121"/>
    </location>
</feature>
<dbReference type="InterPro" id="IPR036291">
    <property type="entry name" value="NAD(P)-bd_dom_sf"/>
</dbReference>
<dbReference type="InterPro" id="IPR028939">
    <property type="entry name" value="P5C_Rdtase_cat_N"/>
</dbReference>
<name>A0A939IM90_9GAMM</name>
<evidence type="ECO:0000256" key="3">
    <source>
        <dbReference type="ARBA" id="ARBA00023002"/>
    </source>
</evidence>
<dbReference type="PIRSF" id="PIRSF000193">
    <property type="entry name" value="Pyrrol-5-carb_rd"/>
    <property type="match status" value="1"/>
</dbReference>
<feature type="binding site" evidence="6">
    <location>
        <begin position="91"/>
        <end position="94"/>
    </location>
    <ligand>
        <name>NADP(+)</name>
        <dbReference type="ChEBI" id="CHEBI:58349"/>
    </ligand>
</feature>
<evidence type="ECO:0000313" key="10">
    <source>
        <dbReference type="EMBL" id="MBN7797280.1"/>
    </source>
</evidence>
<evidence type="ECO:0000256" key="2">
    <source>
        <dbReference type="ARBA" id="ARBA00022857"/>
    </source>
</evidence>
<comment type="caution">
    <text evidence="10">The sequence shown here is derived from an EMBL/GenBank/DDBJ whole genome shotgun (WGS) entry which is preliminary data.</text>
</comment>
<dbReference type="NCBIfam" id="TIGR00112">
    <property type="entry name" value="proC"/>
    <property type="match status" value="1"/>
</dbReference>
<evidence type="ECO:0000256" key="1">
    <source>
        <dbReference type="ARBA" id="ARBA00005525"/>
    </source>
</evidence>
<dbReference type="AlphaFoldDB" id="A0A939IM90"/>
<gene>
    <name evidence="4" type="primary">proC</name>
    <name evidence="10" type="ORF">JYP50_11785</name>
</gene>
<dbReference type="InterPro" id="IPR000304">
    <property type="entry name" value="Pyrroline-COOH_reductase"/>
</dbReference>
<dbReference type="Pfam" id="PF03807">
    <property type="entry name" value="F420_oxidored"/>
    <property type="match status" value="1"/>
</dbReference>
<feature type="binding site" evidence="6">
    <location>
        <begin position="26"/>
        <end position="31"/>
    </location>
    <ligand>
        <name>NADP(+)</name>
        <dbReference type="ChEBI" id="CHEBI:58349"/>
    </ligand>
</feature>
<dbReference type="EMBL" id="JAFKCZ010000007">
    <property type="protein sequence ID" value="MBN7797280.1"/>
    <property type="molecule type" value="Genomic_DNA"/>
</dbReference>
<dbReference type="GO" id="GO:0005737">
    <property type="term" value="C:cytoplasm"/>
    <property type="evidence" value="ECO:0007669"/>
    <property type="project" value="UniProtKB-SubCell"/>
</dbReference>
<accession>A0A939IM90</accession>
<keyword evidence="11" id="KW-1185">Reference proteome</keyword>
<dbReference type="EC" id="1.5.1.2" evidence="4 5"/>
<keyword evidence="4" id="KW-0963">Cytoplasm</keyword>
<dbReference type="InterPro" id="IPR008927">
    <property type="entry name" value="6-PGluconate_DH-like_C_sf"/>
</dbReference>
<comment type="subcellular location">
    <subcellularLocation>
        <location evidence="4">Cytoplasm</location>
    </subcellularLocation>
</comment>
<keyword evidence="4 7" id="KW-0028">Amino-acid biosynthesis</keyword>
<feature type="domain" description="Pyrroline-5-carboxylate reductase dimerisation" evidence="9">
    <location>
        <begin position="185"/>
        <end position="289"/>
    </location>
</feature>
<comment type="pathway">
    <text evidence="4 7">Amino-acid biosynthesis; L-proline biosynthesis; L-proline from L-glutamate 5-semialdehyde: step 1/1.</text>
</comment>